<proteinExistence type="inferred from homology"/>
<dbReference type="Pfam" id="PF00121">
    <property type="entry name" value="TIM"/>
    <property type="match status" value="1"/>
</dbReference>
<comment type="subunit">
    <text evidence="8 9">Homodimer.</text>
</comment>
<dbReference type="PANTHER" id="PTHR21139:SF42">
    <property type="entry name" value="TRIOSEPHOSPHATE ISOMERASE"/>
    <property type="match status" value="1"/>
</dbReference>
<feature type="active site" description="Proton acceptor" evidence="8">
    <location>
        <position position="166"/>
    </location>
</feature>
<evidence type="ECO:0000256" key="4">
    <source>
        <dbReference type="ARBA" id="ARBA00022432"/>
    </source>
</evidence>
<dbReference type="SUPFAM" id="SSF51351">
    <property type="entry name" value="Triosephosphate isomerase (TIM)"/>
    <property type="match status" value="1"/>
</dbReference>
<dbReference type="GO" id="GO:0006094">
    <property type="term" value="P:gluconeogenesis"/>
    <property type="evidence" value="ECO:0007669"/>
    <property type="project" value="UniProtKB-UniRule"/>
</dbReference>
<dbReference type="GO" id="GO:0005829">
    <property type="term" value="C:cytosol"/>
    <property type="evidence" value="ECO:0007669"/>
    <property type="project" value="TreeGrafter"/>
</dbReference>
<dbReference type="PROSITE" id="PS51440">
    <property type="entry name" value="TIM_2"/>
    <property type="match status" value="1"/>
</dbReference>
<feature type="binding site" evidence="8">
    <location>
        <position position="172"/>
    </location>
    <ligand>
        <name>substrate</name>
    </ligand>
</feature>
<dbReference type="InterPro" id="IPR000652">
    <property type="entry name" value="Triosephosphate_isomerase"/>
</dbReference>
<dbReference type="AlphaFoldDB" id="A0A9X1DCZ9"/>
<dbReference type="EMBL" id="JAHGAW010000007">
    <property type="protein sequence ID" value="MBT2187629.1"/>
    <property type="molecule type" value="Genomic_DNA"/>
</dbReference>
<reference evidence="10" key="1">
    <citation type="submission" date="2021-05" db="EMBL/GenBank/DDBJ databases">
        <title>Genome of Sphingobium sp. strain.</title>
        <authorList>
            <person name="Fan R."/>
        </authorList>
    </citation>
    <scope>NUCLEOTIDE SEQUENCE</scope>
    <source>
        <strain evidence="10">H33</strain>
    </source>
</reference>
<dbReference type="InterPro" id="IPR022896">
    <property type="entry name" value="TrioseP_Isoase_bac/euk"/>
</dbReference>
<comment type="subcellular location">
    <subcellularLocation>
        <location evidence="8 9">Cytoplasm</location>
    </subcellularLocation>
</comment>
<comment type="function">
    <text evidence="8">Involved in the gluconeogenesis. Catalyzes stereospecifically the conversion of dihydroxyacetone phosphate (DHAP) to D-glyceraldehyde-3-phosphate (G3P).</text>
</comment>
<dbReference type="NCBIfam" id="TIGR00419">
    <property type="entry name" value="tim"/>
    <property type="match status" value="1"/>
</dbReference>
<dbReference type="InterPro" id="IPR013785">
    <property type="entry name" value="Aldolase_TIM"/>
</dbReference>
<name>A0A9X1DCZ9_9SPHN</name>
<evidence type="ECO:0000256" key="8">
    <source>
        <dbReference type="HAMAP-Rule" id="MF_00147"/>
    </source>
</evidence>
<evidence type="ECO:0000313" key="11">
    <source>
        <dbReference type="Proteomes" id="UP001138757"/>
    </source>
</evidence>
<comment type="catalytic activity">
    <reaction evidence="1">
        <text>L-erythrulose 1-phosphate = D-erythrulose 4-phosphate</text>
        <dbReference type="Rhea" id="RHEA:49588"/>
        <dbReference type="ChEBI" id="CHEBI:58002"/>
        <dbReference type="ChEBI" id="CHEBI:90796"/>
        <dbReference type="EC" id="5.3.1.33"/>
    </reaction>
</comment>
<dbReference type="HAMAP" id="MF_00147_B">
    <property type="entry name" value="TIM_B"/>
    <property type="match status" value="1"/>
</dbReference>
<accession>A0A9X1DCZ9</accession>
<gene>
    <name evidence="8 10" type="primary">tpiA</name>
    <name evidence="10" type="ORF">KK488_11815</name>
</gene>
<keyword evidence="11" id="KW-1185">Reference proteome</keyword>
<dbReference type="GO" id="GO:0046166">
    <property type="term" value="P:glyceraldehyde-3-phosphate biosynthetic process"/>
    <property type="evidence" value="ECO:0007669"/>
    <property type="project" value="TreeGrafter"/>
</dbReference>
<evidence type="ECO:0000256" key="6">
    <source>
        <dbReference type="ARBA" id="ARBA00023152"/>
    </source>
</evidence>
<dbReference type="PROSITE" id="PS00171">
    <property type="entry name" value="TIM_1"/>
    <property type="match status" value="1"/>
</dbReference>
<dbReference type="EC" id="5.3.1.1" evidence="8 9"/>
<comment type="pathway">
    <text evidence="2">Carbohydrate metabolism; erythritol degradation.</text>
</comment>
<dbReference type="InterPro" id="IPR035990">
    <property type="entry name" value="TIM_sf"/>
</dbReference>
<evidence type="ECO:0000313" key="10">
    <source>
        <dbReference type="EMBL" id="MBT2187629.1"/>
    </source>
</evidence>
<keyword evidence="4 8" id="KW-0312">Gluconeogenesis</keyword>
<comment type="pathway">
    <text evidence="8 9">Carbohydrate degradation; glycolysis; D-glyceraldehyde 3-phosphate from glycerone phosphate: step 1/1.</text>
</comment>
<protein>
    <recommendedName>
        <fullName evidence="8 9">Triosephosphate isomerase</fullName>
        <shortName evidence="8">TIM</shortName>
        <shortName evidence="8">TPI</shortName>
        <ecNumber evidence="8 9">5.3.1.1</ecNumber>
    </recommendedName>
    <alternativeName>
        <fullName evidence="8">Triose-phosphate isomerase</fullName>
    </alternativeName>
</protein>
<dbReference type="GO" id="GO:0006096">
    <property type="term" value="P:glycolytic process"/>
    <property type="evidence" value="ECO:0007669"/>
    <property type="project" value="UniProtKB-UniRule"/>
</dbReference>
<feature type="binding site" evidence="8">
    <location>
        <begin position="11"/>
        <end position="13"/>
    </location>
    <ligand>
        <name>substrate</name>
    </ligand>
</feature>
<dbReference type="CDD" id="cd00311">
    <property type="entry name" value="TIM"/>
    <property type="match status" value="1"/>
</dbReference>
<keyword evidence="5 8" id="KW-0963">Cytoplasm</keyword>
<dbReference type="RefSeq" id="WP_214623762.1">
    <property type="nucleotide sequence ID" value="NZ_JAHGAW010000007.1"/>
</dbReference>
<evidence type="ECO:0000256" key="7">
    <source>
        <dbReference type="ARBA" id="ARBA00023235"/>
    </source>
</evidence>
<keyword evidence="7 8" id="KW-0413">Isomerase</keyword>
<feature type="binding site" evidence="8">
    <location>
        <position position="211"/>
    </location>
    <ligand>
        <name>substrate</name>
    </ligand>
</feature>
<evidence type="ECO:0000256" key="2">
    <source>
        <dbReference type="ARBA" id="ARBA00004939"/>
    </source>
</evidence>
<dbReference type="PANTHER" id="PTHR21139">
    <property type="entry name" value="TRIOSEPHOSPHATE ISOMERASE"/>
    <property type="match status" value="1"/>
</dbReference>
<comment type="similarity">
    <text evidence="3 8 9">Belongs to the triosephosphate isomerase family.</text>
</comment>
<dbReference type="InterPro" id="IPR020861">
    <property type="entry name" value="Triosephosphate_isomerase_AS"/>
</dbReference>
<dbReference type="Proteomes" id="UP001138757">
    <property type="component" value="Unassembled WGS sequence"/>
</dbReference>
<evidence type="ECO:0000256" key="3">
    <source>
        <dbReference type="ARBA" id="ARBA00007422"/>
    </source>
</evidence>
<comment type="caution">
    <text evidence="10">The sequence shown here is derived from an EMBL/GenBank/DDBJ whole genome shotgun (WGS) entry which is preliminary data.</text>
</comment>
<sequence length="248" mass="25190">MTGRRKLIAGNWKMNGLKAHLSEVSAIAKLAGARDDIDVALFLPATLIAAAAPLADGVLIGGQDCHQAQSGAYTGDISAAMLVEAGAGATLVGHSERRAYHGETSADVAAKAAFAHGAGLKVVLCVGETLETRELGDEEAQDWVVDQLLASLPEGADPDWLTIAYEPVWAIGTGKVATPPQIAAMHATLRAALVARLGEKGAAMRLLYGGSVSGDNAADILHLPDVDGALVGGASLSAAKFAPIIAAA</sequence>
<evidence type="ECO:0000256" key="1">
    <source>
        <dbReference type="ARBA" id="ARBA00000148"/>
    </source>
</evidence>
<dbReference type="GO" id="GO:0019563">
    <property type="term" value="P:glycerol catabolic process"/>
    <property type="evidence" value="ECO:0007669"/>
    <property type="project" value="TreeGrafter"/>
</dbReference>
<feature type="active site" description="Electrophile" evidence="8">
    <location>
        <position position="94"/>
    </location>
</feature>
<evidence type="ECO:0000256" key="9">
    <source>
        <dbReference type="RuleBase" id="RU363013"/>
    </source>
</evidence>
<feature type="binding site" evidence="8">
    <location>
        <begin position="232"/>
        <end position="233"/>
    </location>
    <ligand>
        <name>substrate</name>
    </ligand>
</feature>
<dbReference type="GO" id="GO:0004807">
    <property type="term" value="F:triose-phosphate isomerase activity"/>
    <property type="evidence" value="ECO:0007669"/>
    <property type="project" value="UniProtKB-UniRule"/>
</dbReference>
<evidence type="ECO:0000256" key="5">
    <source>
        <dbReference type="ARBA" id="ARBA00022490"/>
    </source>
</evidence>
<keyword evidence="6 8" id="KW-0324">Glycolysis</keyword>
<dbReference type="Gene3D" id="3.20.20.70">
    <property type="entry name" value="Aldolase class I"/>
    <property type="match status" value="1"/>
</dbReference>
<organism evidence="10 11">
    <name type="scientific">Sphingobium nicotianae</name>
    <dbReference type="NCBI Taxonomy" id="2782607"/>
    <lineage>
        <taxon>Bacteria</taxon>
        <taxon>Pseudomonadati</taxon>
        <taxon>Pseudomonadota</taxon>
        <taxon>Alphaproteobacteria</taxon>
        <taxon>Sphingomonadales</taxon>
        <taxon>Sphingomonadaceae</taxon>
        <taxon>Sphingobium</taxon>
    </lineage>
</organism>
<comment type="catalytic activity">
    <reaction evidence="8 9">
        <text>D-glyceraldehyde 3-phosphate = dihydroxyacetone phosphate</text>
        <dbReference type="Rhea" id="RHEA:18585"/>
        <dbReference type="ChEBI" id="CHEBI:57642"/>
        <dbReference type="ChEBI" id="CHEBI:59776"/>
        <dbReference type="EC" id="5.3.1.1"/>
    </reaction>
</comment>
<comment type="pathway">
    <text evidence="8 9">Carbohydrate biosynthesis; gluconeogenesis.</text>
</comment>